<dbReference type="Proteomes" id="UP000033854">
    <property type="component" value="Unassembled WGS sequence"/>
</dbReference>
<proteinExistence type="predicted"/>
<dbReference type="AlphaFoldDB" id="A0A0G1BZP0"/>
<gene>
    <name evidence="1" type="ORF">UV06_C0004G0043</name>
</gene>
<reference evidence="1 2" key="1">
    <citation type="journal article" date="2015" name="Nature">
        <title>rRNA introns, odd ribosomes, and small enigmatic genomes across a large radiation of phyla.</title>
        <authorList>
            <person name="Brown C.T."/>
            <person name="Hug L.A."/>
            <person name="Thomas B.C."/>
            <person name="Sharon I."/>
            <person name="Castelle C.J."/>
            <person name="Singh A."/>
            <person name="Wilkins M.J."/>
            <person name="Williams K.H."/>
            <person name="Banfield J.F."/>
        </authorList>
    </citation>
    <scope>NUCLEOTIDE SEQUENCE [LARGE SCALE GENOMIC DNA]</scope>
</reference>
<organism evidence="1 2">
    <name type="scientific">Candidatus Collierbacteria bacterium GW2011_GWA2_42_17</name>
    <dbReference type="NCBI Taxonomy" id="1618378"/>
    <lineage>
        <taxon>Bacteria</taxon>
        <taxon>Candidatus Collieribacteriota</taxon>
    </lineage>
</organism>
<name>A0A0G1BZP0_9BACT</name>
<dbReference type="EMBL" id="LCDA01000004">
    <property type="protein sequence ID" value="KKS42908.1"/>
    <property type="molecule type" value="Genomic_DNA"/>
</dbReference>
<sequence>MQIGPIDKILRLAQPDEELNDTTSNSPWSQEMVITGNMNLGKSGNPVTIYVEDEVTGEQLEVSGVRNAFLIVEDTRKSTSGWLALAVGSMEKMGEVLGFLSQTTLEALKKLVNKD</sequence>
<evidence type="ECO:0000313" key="2">
    <source>
        <dbReference type="Proteomes" id="UP000033854"/>
    </source>
</evidence>
<evidence type="ECO:0000313" key="1">
    <source>
        <dbReference type="EMBL" id="KKS42908.1"/>
    </source>
</evidence>
<protein>
    <submittedName>
        <fullName evidence="1">Uncharacterized protein</fullName>
    </submittedName>
</protein>
<comment type="caution">
    <text evidence="1">The sequence shown here is derived from an EMBL/GenBank/DDBJ whole genome shotgun (WGS) entry which is preliminary data.</text>
</comment>
<accession>A0A0G1BZP0</accession>